<comment type="caution">
    <text evidence="1">The sequence shown here is derived from an EMBL/GenBank/DDBJ whole genome shotgun (WGS) entry which is preliminary data.</text>
</comment>
<protein>
    <submittedName>
        <fullName evidence="1">Uncharacterized protein</fullName>
    </submittedName>
</protein>
<dbReference type="EMBL" id="LAZR01030125">
    <property type="protein sequence ID" value="KKL57555.1"/>
    <property type="molecule type" value="Genomic_DNA"/>
</dbReference>
<reference evidence="1" key="1">
    <citation type="journal article" date="2015" name="Nature">
        <title>Complex archaea that bridge the gap between prokaryotes and eukaryotes.</title>
        <authorList>
            <person name="Spang A."/>
            <person name="Saw J.H."/>
            <person name="Jorgensen S.L."/>
            <person name="Zaremba-Niedzwiedzka K."/>
            <person name="Martijn J."/>
            <person name="Lind A.E."/>
            <person name="van Eijk R."/>
            <person name="Schleper C."/>
            <person name="Guy L."/>
            <person name="Ettema T.J."/>
        </authorList>
    </citation>
    <scope>NUCLEOTIDE SEQUENCE</scope>
</reference>
<proteinExistence type="predicted"/>
<sequence length="64" mass="7438">MKSKVELFPDLFCPMCIDDPEVACERDKDIKCLHCGIELCAHHMAEHLQKVHCISIEWRGELKN</sequence>
<organism evidence="1">
    <name type="scientific">marine sediment metagenome</name>
    <dbReference type="NCBI Taxonomy" id="412755"/>
    <lineage>
        <taxon>unclassified sequences</taxon>
        <taxon>metagenomes</taxon>
        <taxon>ecological metagenomes</taxon>
    </lineage>
</organism>
<evidence type="ECO:0000313" key="1">
    <source>
        <dbReference type="EMBL" id="KKL57555.1"/>
    </source>
</evidence>
<name>A0A0F9FJV2_9ZZZZ</name>
<dbReference type="AlphaFoldDB" id="A0A0F9FJV2"/>
<gene>
    <name evidence="1" type="ORF">LCGC14_2234240</name>
</gene>
<accession>A0A0F9FJV2</accession>